<sequence>MDLRKYIGKLVKIIDNDQKEWIGKAVSVDLAINYDDVAYDSLDLKIAGRDGIVDFPEDEIKSIQILK</sequence>
<proteinExistence type="predicted"/>
<gene>
    <name evidence="1" type="ORF">EB18_00607</name>
</gene>
<dbReference type="RefSeq" id="WP_113784067.1">
    <property type="nucleotide sequence ID" value="NZ_KZ845740.1"/>
</dbReference>
<accession>A0A366SJV0</accession>
<evidence type="ECO:0008006" key="3">
    <source>
        <dbReference type="Google" id="ProtNLM"/>
    </source>
</evidence>
<dbReference type="EMBL" id="LEOY01000003">
    <property type="protein sequence ID" value="RBR31134.1"/>
    <property type="molecule type" value="Genomic_DNA"/>
</dbReference>
<evidence type="ECO:0000313" key="1">
    <source>
        <dbReference type="EMBL" id="RBR31134.1"/>
    </source>
</evidence>
<protein>
    <recommendedName>
        <fullName evidence="3">LSM domain-containing protein</fullName>
    </recommendedName>
</protein>
<organism evidence="1 2">
    <name type="scientific">Enterococcus cecorum</name>
    <dbReference type="NCBI Taxonomy" id="44008"/>
    <lineage>
        <taxon>Bacteria</taxon>
        <taxon>Bacillati</taxon>
        <taxon>Bacillota</taxon>
        <taxon>Bacilli</taxon>
        <taxon>Lactobacillales</taxon>
        <taxon>Enterococcaceae</taxon>
        <taxon>Enterococcus</taxon>
    </lineage>
</organism>
<evidence type="ECO:0000313" key="2">
    <source>
        <dbReference type="Proteomes" id="UP000252800"/>
    </source>
</evidence>
<name>A0A366SJV0_9ENTE</name>
<comment type="caution">
    <text evidence="1">The sequence shown here is derived from an EMBL/GenBank/DDBJ whole genome shotgun (WGS) entry which is preliminary data.</text>
</comment>
<dbReference type="Proteomes" id="UP000252800">
    <property type="component" value="Unassembled WGS sequence"/>
</dbReference>
<reference evidence="1 2" key="1">
    <citation type="submission" date="2015-06" db="EMBL/GenBank/DDBJ databases">
        <title>The Genome Sequence of Enterococcus cecorum 170AEA1.</title>
        <authorList>
            <consortium name="The Broad Institute Genomics Platform"/>
            <consortium name="The Broad Institute Genome Sequencing Center for Infectious Disease"/>
            <person name="Earl A.M."/>
            <person name="Van Tyne D."/>
            <person name="Lebreton F."/>
            <person name="Saavedra J.T."/>
            <person name="Gilmore M.S."/>
            <person name="Manson McGuire A."/>
            <person name="Clock S."/>
            <person name="Crupain M."/>
            <person name="Rangan U."/>
            <person name="Young S."/>
            <person name="Abouelleil A."/>
            <person name="Cao P."/>
            <person name="Chapman S.B."/>
            <person name="Griggs A."/>
            <person name="Priest M."/>
            <person name="Shea T."/>
            <person name="Wortman J."/>
            <person name="Nusbaum C."/>
            <person name="Birren B."/>
        </authorList>
    </citation>
    <scope>NUCLEOTIDE SEQUENCE [LARGE SCALE GENOMIC DNA]</scope>
    <source>
        <strain evidence="1 2">170AEA1</strain>
    </source>
</reference>
<dbReference type="AlphaFoldDB" id="A0A366SJV0"/>